<dbReference type="GeneID" id="40326408"/>
<evidence type="ECO:0000256" key="2">
    <source>
        <dbReference type="SAM" id="MobiDB-lite"/>
    </source>
</evidence>
<dbReference type="RefSeq" id="XP_029240629.1">
    <property type="nucleotide sequence ID" value="XM_029379476.1"/>
</dbReference>
<protein>
    <submittedName>
        <fullName evidence="3">Uncharacterized protein</fullName>
    </submittedName>
</protein>
<sequence length="439" mass="49246">MMTPDAGNAMHATSSSVSSYPTYTPPPPLPSRDSVRNTPFTAMRRTFHDECDEVLRLIRADAVTRSASEKSGGTMCVSRSATHEKYRAILDEVEHLNRLLEVTVEERNDLEGELQGKLRQMEAALRERDRELQEKNEELLHLRSLMEDLRTELEAFHRTQHMETPTIHAVARNSSYSNGNDSDAVARRDVGGVPKTGADAASRERIATVVDCLAQSSLEWVKFLLRWCFSMDEGVDGKLAHLLNLLNELEKRGTKPDPDALTVQSLCTQVSKSLMEVTARVSHGRRQLDSNTSDLQTATGHCVSVEQEELQRRFTGLEAERDALWQETNFIAEENVQLLRELKSREVPSSGASSPSANTGSLEVPNSTLMAERKRQADFIHELRLQVKKLEGEKNALHAKFVQQAELLKRYERVLHFLSRHERGDKTNSSGDDGSGSNS</sequence>
<dbReference type="Proteomes" id="UP000283634">
    <property type="component" value="Unassembled WGS sequence"/>
</dbReference>
<keyword evidence="1" id="KW-0175">Coiled coil</keyword>
<name>A0A3R7MVU3_TRYRA</name>
<feature type="compositionally biased region" description="Polar residues" evidence="2">
    <location>
        <begin position="350"/>
        <end position="366"/>
    </location>
</feature>
<dbReference type="OMA" id="PACTTED"/>
<accession>A0A3R7MVU3</accession>
<dbReference type="AlphaFoldDB" id="A0A3R7MVU3"/>
<gene>
    <name evidence="3" type="ORF">TraAM80_02475</name>
</gene>
<organism evidence="3 4">
    <name type="scientific">Trypanosoma rangeli</name>
    <dbReference type="NCBI Taxonomy" id="5698"/>
    <lineage>
        <taxon>Eukaryota</taxon>
        <taxon>Discoba</taxon>
        <taxon>Euglenozoa</taxon>
        <taxon>Kinetoplastea</taxon>
        <taxon>Metakinetoplastina</taxon>
        <taxon>Trypanosomatida</taxon>
        <taxon>Trypanosomatidae</taxon>
        <taxon>Trypanosoma</taxon>
        <taxon>Herpetosoma</taxon>
    </lineage>
</organism>
<feature type="region of interest" description="Disordered" evidence="2">
    <location>
        <begin position="1"/>
        <end position="36"/>
    </location>
</feature>
<evidence type="ECO:0000256" key="1">
    <source>
        <dbReference type="SAM" id="Coils"/>
    </source>
</evidence>
<feature type="coiled-coil region" evidence="1">
    <location>
        <begin position="93"/>
        <end position="152"/>
    </location>
</feature>
<feature type="region of interest" description="Disordered" evidence="2">
    <location>
        <begin position="346"/>
        <end position="366"/>
    </location>
</feature>
<reference evidence="3 4" key="1">
    <citation type="journal article" date="2018" name="BMC Genomics">
        <title>Genomic comparison of Trypanosoma conorhini and Trypanosoma rangeli to Trypanosoma cruzi strains of high and low virulence.</title>
        <authorList>
            <person name="Bradwell K.R."/>
            <person name="Koparde V.N."/>
            <person name="Matveyev A.V."/>
            <person name="Serrano M.G."/>
            <person name="Alves J.M."/>
            <person name="Parikh H."/>
            <person name="Huang B."/>
            <person name="Lee V."/>
            <person name="Espinosa-Alvarez O."/>
            <person name="Ortiz P.A."/>
            <person name="Costa-Martins A.G."/>
            <person name="Teixeira M.M."/>
            <person name="Buck G.A."/>
        </authorList>
    </citation>
    <scope>NUCLEOTIDE SEQUENCE [LARGE SCALE GENOMIC DNA]</scope>
    <source>
        <strain evidence="3 4">AM80</strain>
    </source>
</reference>
<comment type="caution">
    <text evidence="3">The sequence shown here is derived from an EMBL/GenBank/DDBJ whole genome shotgun (WGS) entry which is preliminary data.</text>
</comment>
<proteinExistence type="predicted"/>
<feature type="compositionally biased region" description="Low complexity" evidence="2">
    <location>
        <begin position="13"/>
        <end position="22"/>
    </location>
</feature>
<keyword evidence="4" id="KW-1185">Reference proteome</keyword>
<evidence type="ECO:0000313" key="4">
    <source>
        <dbReference type="Proteomes" id="UP000283634"/>
    </source>
</evidence>
<feature type="region of interest" description="Disordered" evidence="2">
    <location>
        <begin position="173"/>
        <end position="197"/>
    </location>
</feature>
<dbReference type="OrthoDB" id="250401at2759"/>
<evidence type="ECO:0000313" key="3">
    <source>
        <dbReference type="EMBL" id="RNF08843.1"/>
    </source>
</evidence>
<dbReference type="EMBL" id="MKGL01000058">
    <property type="protein sequence ID" value="RNF08843.1"/>
    <property type="molecule type" value="Genomic_DNA"/>
</dbReference>